<evidence type="ECO:0000313" key="1">
    <source>
        <dbReference type="EMBL" id="VDK87201.1"/>
    </source>
</evidence>
<protein>
    <submittedName>
        <fullName evidence="1">Uncharacterized protein</fullName>
    </submittedName>
</protein>
<proteinExistence type="predicted"/>
<dbReference type="OMA" id="SCHAADN"/>
<dbReference type="AlphaFoldDB" id="A0A3P6VAA5"/>
<name>A0A3P6VAA5_LITSI</name>
<reference evidence="1 2" key="1">
    <citation type="submission" date="2018-08" db="EMBL/GenBank/DDBJ databases">
        <authorList>
            <person name="Laetsch R D."/>
            <person name="Stevens L."/>
            <person name="Kumar S."/>
            <person name="Blaxter L. M."/>
        </authorList>
    </citation>
    <scope>NUCLEOTIDE SEQUENCE [LARGE SCALE GENOMIC DNA]</scope>
</reference>
<gene>
    <name evidence="1" type="ORF">NLS_LOCUS8031</name>
</gene>
<sequence length="769" mass="86518">MAADCIEMEMGLVTQTNGSRVGLWLAGAREERLFAVVVKEGMLKLGVWIYLSKTDLETSQIGCVMLVATPPMKVSIWTDTRGIEKTVLVETRVVFSPVEWAKKNDYSWFAYSFEFGRVGNFSFNKLLKLNGGEVKRDVVYKAIVVRMPPSKLGRCIVDIFGLLWSIIPQVLVLCGDQSGFDERPWSAPSSGYQSSVQSIFNNDVSIPPKFIVVDELTSYYTLKNNNPSNEFADEILESLNSSGNCASSASGPNLDQDHCGLSQPVVYLGVVILREPQYSIIWSKMHGFVAVCATADLVLEPSDWVEYDCIETDTELDVSHLAIYCVLSKRKPLVVEIHEKSIICHTVIHVSNGRKVQTDIGGTCFTMACDILGDVLVPDIPVVHRCIRNNELKAKVLIKYDTSEKWPCTLFAVYENDILKIIDWKQTNMECKIIPEVYNTLDLKSTVYESDKPQFLSSDGNVVEVLEPNKNFEKKTQDENKAFIKVHNSPSPDTNTIPNNLLFTEEITYQCSPDNSYVASTVNIKRATEYEEKPGPSGLSYTTSATQKQLSGRDDNFDWSQLKKDIVGMKVLTLPVTILVKLTSTYGILWHVNRKRIIVPVEYLSNSAKLGAWMKVKVSPLDTAVMDLPYRFIVVRPVEEIESKLMIRIVGNILQVRIHLEPGIERCVNINGKFYVQKNSELGLISIPSERLPQEYHMKKFRTWVTFMSSELNSEPEWMITHHQKLVEVDEHGNELPNEFDTNDALAKMTSTSGDSGVSVVNSLCFSEV</sequence>
<dbReference type="OrthoDB" id="5841824at2759"/>
<evidence type="ECO:0000313" key="2">
    <source>
        <dbReference type="Proteomes" id="UP000277928"/>
    </source>
</evidence>
<organism evidence="1 2">
    <name type="scientific">Litomosoides sigmodontis</name>
    <name type="common">Filarial nematode worm</name>
    <dbReference type="NCBI Taxonomy" id="42156"/>
    <lineage>
        <taxon>Eukaryota</taxon>
        <taxon>Metazoa</taxon>
        <taxon>Ecdysozoa</taxon>
        <taxon>Nematoda</taxon>
        <taxon>Chromadorea</taxon>
        <taxon>Rhabditida</taxon>
        <taxon>Spirurina</taxon>
        <taxon>Spiruromorpha</taxon>
        <taxon>Filarioidea</taxon>
        <taxon>Onchocercidae</taxon>
        <taxon>Litomosoides</taxon>
    </lineage>
</organism>
<dbReference type="Proteomes" id="UP000277928">
    <property type="component" value="Unassembled WGS sequence"/>
</dbReference>
<keyword evidence="2" id="KW-1185">Reference proteome</keyword>
<accession>A0A3P6VAA5</accession>
<dbReference type="EMBL" id="UYRX01000930">
    <property type="protein sequence ID" value="VDK87201.1"/>
    <property type="molecule type" value="Genomic_DNA"/>
</dbReference>